<dbReference type="CDD" id="cd17580">
    <property type="entry name" value="REC_2_DhkD-like"/>
    <property type="match status" value="1"/>
</dbReference>
<dbReference type="Proteomes" id="UP000184693">
    <property type="component" value="Unassembled WGS sequence"/>
</dbReference>
<dbReference type="OrthoDB" id="5421695at2"/>
<evidence type="ECO:0000256" key="1">
    <source>
        <dbReference type="ARBA" id="ARBA00022553"/>
    </source>
</evidence>
<evidence type="ECO:0000313" key="4">
    <source>
        <dbReference type="EMBL" id="SIN89423.1"/>
    </source>
</evidence>
<sequence length="128" mass="13430">MAQTKQILLVDDQADAIDALAMLLELDGHGVRTAYSGADALAVVETFIPDVALIDVSMPDMSGMHLVQLLRSNPALANTRLIALTGYAGDADKKKAAEAGFDAHVTKPVSMDQLTRLVAEAGGDRPAT</sequence>
<dbReference type="Pfam" id="PF00072">
    <property type="entry name" value="Response_reg"/>
    <property type="match status" value="1"/>
</dbReference>
<feature type="domain" description="Response regulatory" evidence="3">
    <location>
        <begin position="6"/>
        <end position="122"/>
    </location>
</feature>
<dbReference type="GO" id="GO:0000160">
    <property type="term" value="P:phosphorelay signal transduction system"/>
    <property type="evidence" value="ECO:0007669"/>
    <property type="project" value="InterPro"/>
</dbReference>
<evidence type="ECO:0000259" key="3">
    <source>
        <dbReference type="PROSITE" id="PS50110"/>
    </source>
</evidence>
<dbReference type="EMBL" id="FSRM01000001">
    <property type="protein sequence ID" value="SIN89423.1"/>
    <property type="molecule type" value="Genomic_DNA"/>
</dbReference>
<evidence type="ECO:0000256" key="2">
    <source>
        <dbReference type="PROSITE-ProRule" id="PRU00169"/>
    </source>
</evidence>
<dbReference type="InterPro" id="IPR050595">
    <property type="entry name" value="Bact_response_regulator"/>
</dbReference>
<dbReference type="AlphaFoldDB" id="A0A1N6F2F6"/>
<dbReference type="SUPFAM" id="SSF52172">
    <property type="entry name" value="CheY-like"/>
    <property type="match status" value="1"/>
</dbReference>
<organism evidence="4 5">
    <name type="scientific">Paraburkholderia phenazinium</name>
    <dbReference type="NCBI Taxonomy" id="60549"/>
    <lineage>
        <taxon>Bacteria</taxon>
        <taxon>Pseudomonadati</taxon>
        <taxon>Pseudomonadota</taxon>
        <taxon>Betaproteobacteria</taxon>
        <taxon>Burkholderiales</taxon>
        <taxon>Burkholderiaceae</taxon>
        <taxon>Paraburkholderia</taxon>
    </lineage>
</organism>
<dbReference type="PANTHER" id="PTHR44591:SF3">
    <property type="entry name" value="RESPONSE REGULATORY DOMAIN-CONTAINING PROTEIN"/>
    <property type="match status" value="1"/>
</dbReference>
<reference evidence="4 5" key="1">
    <citation type="submission" date="2016-11" db="EMBL/GenBank/DDBJ databases">
        <authorList>
            <person name="Jaros S."/>
            <person name="Januszkiewicz K."/>
            <person name="Wedrychowicz H."/>
        </authorList>
    </citation>
    <scope>NUCLEOTIDE SEQUENCE [LARGE SCALE GENOMIC DNA]</scope>
    <source>
        <strain evidence="4 5">GAS86</strain>
    </source>
</reference>
<dbReference type="PROSITE" id="PS50110">
    <property type="entry name" value="RESPONSE_REGULATORY"/>
    <property type="match status" value="1"/>
</dbReference>
<dbReference type="SMART" id="SM00448">
    <property type="entry name" value="REC"/>
    <property type="match status" value="1"/>
</dbReference>
<accession>A0A1N6F2F6</accession>
<dbReference type="Gene3D" id="3.40.50.2300">
    <property type="match status" value="1"/>
</dbReference>
<dbReference type="PANTHER" id="PTHR44591">
    <property type="entry name" value="STRESS RESPONSE REGULATOR PROTEIN 1"/>
    <property type="match status" value="1"/>
</dbReference>
<evidence type="ECO:0000313" key="5">
    <source>
        <dbReference type="Proteomes" id="UP000184693"/>
    </source>
</evidence>
<dbReference type="RefSeq" id="WP_074263429.1">
    <property type="nucleotide sequence ID" value="NZ_FSRM01000001.1"/>
</dbReference>
<keyword evidence="1 2" id="KW-0597">Phosphoprotein</keyword>
<gene>
    <name evidence="4" type="ORF">SAMN05444168_1191</name>
</gene>
<name>A0A1N6F2F6_9BURK</name>
<feature type="modified residue" description="4-aspartylphosphate" evidence="2">
    <location>
        <position position="55"/>
    </location>
</feature>
<proteinExistence type="predicted"/>
<protein>
    <submittedName>
        <fullName evidence="4">Response regulator receiver domain-containing protein</fullName>
    </submittedName>
</protein>
<dbReference type="InterPro" id="IPR011006">
    <property type="entry name" value="CheY-like_superfamily"/>
</dbReference>
<dbReference type="InterPro" id="IPR001789">
    <property type="entry name" value="Sig_transdc_resp-reg_receiver"/>
</dbReference>